<organism evidence="4 5">
    <name type="scientific">Oceanobacillus zhaokaii</name>
    <dbReference type="NCBI Taxonomy" id="2052660"/>
    <lineage>
        <taxon>Bacteria</taxon>
        <taxon>Bacillati</taxon>
        <taxon>Bacillota</taxon>
        <taxon>Bacilli</taxon>
        <taxon>Bacillales</taxon>
        <taxon>Bacillaceae</taxon>
        <taxon>Oceanobacillus</taxon>
    </lineage>
</organism>
<dbReference type="GO" id="GO:0016757">
    <property type="term" value="F:glycosyltransferase activity"/>
    <property type="evidence" value="ECO:0007669"/>
    <property type="project" value="UniProtKB-KW"/>
</dbReference>
<dbReference type="RefSeq" id="WP_114917873.1">
    <property type="nucleotide sequence ID" value="NZ_CP024848.1"/>
</dbReference>
<gene>
    <name evidence="4" type="ORF">CUC15_17330</name>
</gene>
<accession>A0A345PKQ9</accession>
<proteinExistence type="predicted"/>
<keyword evidence="5" id="KW-1185">Reference proteome</keyword>
<dbReference type="PANTHER" id="PTHR12526">
    <property type="entry name" value="GLYCOSYLTRANSFERASE"/>
    <property type="match status" value="1"/>
</dbReference>
<sequence length="687" mass="80663">MKRLKILLCIERLSTVTPRSIKRLSSLIKVLMSDQKLELSILTKTVIPKEIKSSLSTDRKIRWLSVEETSLGRNEEEYSPANMTDTIERLDNEANYHIIVLHGSEIMPMAVQKKYEKKVLPYITDRALLSKETINKSPAIFVETEELKREVLRVTELSVNKVILIPPIVNDTSLRNKLDHRRYSMLHRGKITNELIRLFQAIKKKNPIFSMTIFSDNSAEEQKDLLLLNRYRKLDGLKAKEIDSKEEISQYIHESDLGFLFYSSIANHCEYEEILEQFLEYARHGKPIIASRSHQLENILGKDYPLFAENFQEAKEKVLLALDNQDIYKLAAEKCFTGSIRFQYPVVRKSILSKLWEFNQERQTILFAGHDFKFLKEYIDFCQTNHLHVLIDKWRSHNVHDEEKSRQLLQEADIIFCEWGLGNSVFYSNHRLPGQRLYIRVHRQELETDYLNDVNFENVTNVIAISPYIFEEFNRRKKIPRDKLTLIQNMVDIKKYQQPKKENITYNIGIMGILPKLKRIDRAIQIFEKLWEKDKRFKLFIKGKLPEDLPWLKNRKAEMDYFTEVFDRMNDAPWKDHIIFDGHGDNVAEWLTNINFMLSTSDIESFHLAPMEGMASGATPIVFTWPGSDTIYPKEFIVDEVDEAVELILKLTEKDTGSGKNFLPIVEKYDKPNIIERLNELILNEVH</sequence>
<dbReference type="AlphaFoldDB" id="A0A345PKQ9"/>
<evidence type="ECO:0000259" key="3">
    <source>
        <dbReference type="Pfam" id="PF00534"/>
    </source>
</evidence>
<evidence type="ECO:0000313" key="4">
    <source>
        <dbReference type="EMBL" id="AXI10589.1"/>
    </source>
</evidence>
<keyword evidence="2" id="KW-0808">Transferase</keyword>
<protein>
    <recommendedName>
        <fullName evidence="3">Glycosyl transferase family 1 domain-containing protein</fullName>
    </recommendedName>
</protein>
<dbReference type="SUPFAM" id="SSF53756">
    <property type="entry name" value="UDP-Glycosyltransferase/glycogen phosphorylase"/>
    <property type="match status" value="2"/>
</dbReference>
<dbReference type="EMBL" id="CP024848">
    <property type="protein sequence ID" value="AXI10589.1"/>
    <property type="molecule type" value="Genomic_DNA"/>
</dbReference>
<dbReference type="KEGG" id="ocn:CUC15_17330"/>
<dbReference type="Pfam" id="PF00534">
    <property type="entry name" value="Glycos_transf_1"/>
    <property type="match status" value="1"/>
</dbReference>
<dbReference type="CDD" id="cd03801">
    <property type="entry name" value="GT4_PimA-like"/>
    <property type="match status" value="1"/>
</dbReference>
<evidence type="ECO:0000256" key="2">
    <source>
        <dbReference type="ARBA" id="ARBA00022679"/>
    </source>
</evidence>
<dbReference type="OrthoDB" id="6713581at2"/>
<feature type="domain" description="Glycosyl transferase family 1" evidence="3">
    <location>
        <begin position="496"/>
        <end position="628"/>
    </location>
</feature>
<dbReference type="Proteomes" id="UP000253908">
    <property type="component" value="Chromosome"/>
</dbReference>
<dbReference type="InterPro" id="IPR001296">
    <property type="entry name" value="Glyco_trans_1"/>
</dbReference>
<dbReference type="PANTHER" id="PTHR12526:SF629">
    <property type="entry name" value="TEICHURONIC ACID BIOSYNTHESIS GLYCOSYLTRANSFERASE TUAH-RELATED"/>
    <property type="match status" value="1"/>
</dbReference>
<name>A0A345PKQ9_9BACI</name>
<evidence type="ECO:0000256" key="1">
    <source>
        <dbReference type="ARBA" id="ARBA00022676"/>
    </source>
</evidence>
<evidence type="ECO:0000313" key="5">
    <source>
        <dbReference type="Proteomes" id="UP000253908"/>
    </source>
</evidence>
<keyword evidence="1" id="KW-0328">Glycosyltransferase</keyword>
<dbReference type="Gene3D" id="3.40.50.2000">
    <property type="entry name" value="Glycogen Phosphorylase B"/>
    <property type="match status" value="3"/>
</dbReference>
<reference evidence="5" key="1">
    <citation type="submission" date="2017-11" db="EMBL/GenBank/DDBJ databases">
        <authorList>
            <person name="Zhu W."/>
        </authorList>
    </citation>
    <scope>NUCLEOTIDE SEQUENCE [LARGE SCALE GENOMIC DNA]</scope>
    <source>
        <strain evidence="5">160</strain>
    </source>
</reference>